<sequence length="635" mass="72450">MNSQDSFDSDKTNCSFESDETNEQILQNIRTKVENHIAAEDIVDKYELQNYIEVLKELKFLDPISIKLTKKLLIILSKLIKNMDDFITQTLSQKLSSFDSSATLCTFNDDQVFLKVKPSVTTQENMESLLKLISNDEFHTQKNQDAANEQSEDLFDCGNKLNIDENSNDCILYPPPYIIESQNNDDIIFSQVCSNELFSVPKKSETQNMNQSIDDTKTLCSDDLTMSADDLNIIDFIEKKYSKQAKKYVGIRGSDLLPESIQNSENKNDLNYSFDNFKKLSNYLEHNLNAIDSKLNNKFVDNSLNSNKLASFTDKEKNLNFTQTNKYQTINNFADNDMVLKSISDSYEELNSNSYGNLSTNKELNKFAHIKMVLDINSNAKNDSYEHTNSNLNISAGLQQMSIDDSTISESTQTNMTTQNSQNTAFSMSVDSSSSRGSSSMVNNASRDESVILMSINDSFSIARSLPKLTLADSSTKKNTLKKKIIGNDFGPLIKKMRLSYKETKTIMSNDNPGVDNDMISETPTINTFESRPDLFVLDENNDPWEIEKKISEIIGKKDKILQIILTQADELFNKTKVLKERKTIIVEEKEVNIFRRNCYRITKRVIEKDNGRDDHIINVFGNNKLKYTMNFMNK</sequence>
<organism evidence="2 3">
    <name type="scientific">Brassicogethes aeneus</name>
    <name type="common">Rape pollen beetle</name>
    <name type="synonym">Meligethes aeneus</name>
    <dbReference type="NCBI Taxonomy" id="1431903"/>
    <lineage>
        <taxon>Eukaryota</taxon>
        <taxon>Metazoa</taxon>
        <taxon>Ecdysozoa</taxon>
        <taxon>Arthropoda</taxon>
        <taxon>Hexapoda</taxon>
        <taxon>Insecta</taxon>
        <taxon>Pterygota</taxon>
        <taxon>Neoptera</taxon>
        <taxon>Endopterygota</taxon>
        <taxon>Coleoptera</taxon>
        <taxon>Polyphaga</taxon>
        <taxon>Cucujiformia</taxon>
        <taxon>Nitidulidae</taxon>
        <taxon>Meligethinae</taxon>
        <taxon>Brassicogethes</taxon>
    </lineage>
</organism>
<keyword evidence="3" id="KW-1185">Reference proteome</keyword>
<accession>A0A9P0B3W6</accession>
<dbReference type="Proteomes" id="UP001154078">
    <property type="component" value="Chromosome 4"/>
</dbReference>
<evidence type="ECO:0000313" key="3">
    <source>
        <dbReference type="Proteomes" id="UP001154078"/>
    </source>
</evidence>
<proteinExistence type="predicted"/>
<dbReference type="EMBL" id="OV121135">
    <property type="protein sequence ID" value="CAH0554927.1"/>
    <property type="molecule type" value="Genomic_DNA"/>
</dbReference>
<reference evidence="2" key="1">
    <citation type="submission" date="2021-12" db="EMBL/GenBank/DDBJ databases">
        <authorList>
            <person name="King R."/>
        </authorList>
    </citation>
    <scope>NUCLEOTIDE SEQUENCE</scope>
</reference>
<evidence type="ECO:0000313" key="2">
    <source>
        <dbReference type="EMBL" id="CAH0554927.1"/>
    </source>
</evidence>
<name>A0A9P0B3W6_BRAAE</name>
<gene>
    <name evidence="2" type="ORF">MELIAE_LOCUS6388</name>
</gene>
<dbReference type="AlphaFoldDB" id="A0A9P0B3W6"/>
<feature type="region of interest" description="Disordered" evidence="1">
    <location>
        <begin position="410"/>
        <end position="443"/>
    </location>
</feature>
<evidence type="ECO:0000256" key="1">
    <source>
        <dbReference type="SAM" id="MobiDB-lite"/>
    </source>
</evidence>
<protein>
    <submittedName>
        <fullName evidence="2">Uncharacterized protein</fullName>
    </submittedName>
</protein>